<dbReference type="EMBL" id="CP002336">
    <property type="protein sequence ID" value="ADU85103.1"/>
    <property type="molecule type" value="Genomic_DNA"/>
</dbReference>
<feature type="region of interest" description="Disordered" evidence="1">
    <location>
        <begin position="1"/>
        <end position="21"/>
    </location>
</feature>
<accession>E8QSY9</accession>
<evidence type="ECO:0000256" key="1">
    <source>
        <dbReference type="SAM" id="MobiDB-lite"/>
    </source>
</evidence>
<dbReference type="PATRIC" id="fig|907239.3.peg.1154"/>
<evidence type="ECO:0000313" key="3">
    <source>
        <dbReference type="Proteomes" id="UP000007467"/>
    </source>
</evidence>
<reference evidence="3" key="1">
    <citation type="submission" date="2010-11" db="EMBL/GenBank/DDBJ databases">
        <title>Genome sequence of Helicobacter pylori strain SouthAfrica7.</title>
        <authorList>
            <person name="Kersulyte D."/>
            <person name="Segal I."/>
            <person name="Mistry R."/>
            <person name="Berg D.E."/>
        </authorList>
    </citation>
    <scope>NUCLEOTIDE SEQUENCE [LARGE SCALE GENOMIC DNA]</scope>
    <source>
        <strain evidence="3">SouthAfrica7</strain>
    </source>
</reference>
<reference evidence="2 3" key="2">
    <citation type="journal article" date="2013" name="Genome Announc.">
        <title>Genome Sequences of Three hpAfrica2 Strains of Helicobacter pylori.</title>
        <authorList>
            <person name="Duncan S.S."/>
            <person name="Bertoli M.T."/>
            <person name="Kersulyte D."/>
            <person name="Valk P.L."/>
            <person name="Tamma S."/>
            <person name="Segal I."/>
            <person name="McClain M.S."/>
            <person name="Cover T.L."/>
            <person name="Berg D.E."/>
        </authorList>
    </citation>
    <scope>NUCLEOTIDE SEQUENCE [LARGE SCALE GENOMIC DNA]</scope>
    <source>
        <strain evidence="2 3">SouthAfrica7</strain>
    </source>
</reference>
<dbReference type="HOGENOM" id="CLU_3310809_0_0_7"/>
<protein>
    <submittedName>
        <fullName evidence="2">Uncharacterized protein</fullName>
    </submittedName>
</protein>
<evidence type="ECO:0000313" key="2">
    <source>
        <dbReference type="EMBL" id="ADU85103.1"/>
    </source>
</evidence>
<sequence>MLNEITKHFGFSGKSKKSSDLYQEVPLESIRVKNIKQSN</sequence>
<dbReference type="Proteomes" id="UP000007467">
    <property type="component" value="Chromosome"/>
</dbReference>
<organism evidence="2 3">
    <name type="scientific">Helicobacter pylori (strain SouthAfrica7)</name>
    <dbReference type="NCBI Taxonomy" id="907239"/>
    <lineage>
        <taxon>Bacteria</taxon>
        <taxon>Pseudomonadati</taxon>
        <taxon>Campylobacterota</taxon>
        <taxon>Epsilonproteobacteria</taxon>
        <taxon>Campylobacterales</taxon>
        <taxon>Helicobacteraceae</taxon>
        <taxon>Helicobacter</taxon>
    </lineage>
</organism>
<name>E8QSY9_HELPW</name>
<gene>
    <name evidence="2" type="ordered locus">HPSA_05655</name>
</gene>
<proteinExistence type="predicted"/>
<dbReference type="KEGG" id="hes:HPSA_05655"/>
<dbReference type="AlphaFoldDB" id="E8QSY9"/>